<name>A0A345SXJ7_9ACTN</name>
<evidence type="ECO:0000313" key="9">
    <source>
        <dbReference type="Proteomes" id="UP000249340"/>
    </source>
</evidence>
<dbReference type="InterPro" id="IPR022907">
    <property type="entry name" value="VapC_family"/>
</dbReference>
<dbReference type="Proteomes" id="UP000249340">
    <property type="component" value="Chromosome"/>
</dbReference>
<protein>
    <recommendedName>
        <fullName evidence="6">Ribonuclease VapC</fullName>
        <shortName evidence="6">RNase VapC</shortName>
        <ecNumber evidence="6">3.1.-.-</ecNumber>
    </recommendedName>
    <alternativeName>
        <fullName evidence="6">Toxin VapC</fullName>
    </alternativeName>
</protein>
<keyword evidence="6" id="KW-0800">Toxin</keyword>
<evidence type="ECO:0000256" key="5">
    <source>
        <dbReference type="ARBA" id="ARBA00022842"/>
    </source>
</evidence>
<proteinExistence type="inferred from homology"/>
<keyword evidence="5 6" id="KW-0460">Magnesium</keyword>
<dbReference type="Gene3D" id="3.40.50.1010">
    <property type="entry name" value="5'-nuclease"/>
    <property type="match status" value="1"/>
</dbReference>
<evidence type="ECO:0000259" key="7">
    <source>
        <dbReference type="Pfam" id="PF01850"/>
    </source>
</evidence>
<evidence type="ECO:0000256" key="6">
    <source>
        <dbReference type="HAMAP-Rule" id="MF_00265"/>
    </source>
</evidence>
<comment type="cofactor">
    <cofactor evidence="6">
        <name>Mg(2+)</name>
        <dbReference type="ChEBI" id="CHEBI:18420"/>
    </cofactor>
</comment>
<evidence type="ECO:0000256" key="4">
    <source>
        <dbReference type="ARBA" id="ARBA00022801"/>
    </source>
</evidence>
<dbReference type="AlphaFoldDB" id="A0A345SXJ7"/>
<comment type="similarity">
    <text evidence="6">Belongs to the PINc/VapC protein family.</text>
</comment>
<dbReference type="EC" id="3.1.-.-" evidence="6"/>
<gene>
    <name evidence="6" type="primary">vapC</name>
    <name evidence="8" type="ORF">C7M71_014445</name>
</gene>
<keyword evidence="9" id="KW-1185">Reference proteome</keyword>
<dbReference type="GO" id="GO:0016787">
    <property type="term" value="F:hydrolase activity"/>
    <property type="evidence" value="ECO:0007669"/>
    <property type="project" value="UniProtKB-KW"/>
</dbReference>
<dbReference type="EMBL" id="CP031264">
    <property type="protein sequence ID" value="AXI78452.1"/>
    <property type="molecule type" value="Genomic_DNA"/>
</dbReference>
<dbReference type="SUPFAM" id="SSF88723">
    <property type="entry name" value="PIN domain-like"/>
    <property type="match status" value="1"/>
</dbReference>
<evidence type="ECO:0000256" key="1">
    <source>
        <dbReference type="ARBA" id="ARBA00022649"/>
    </source>
</evidence>
<dbReference type="HAMAP" id="MF_00265">
    <property type="entry name" value="VapC_Nob1"/>
    <property type="match status" value="1"/>
</dbReference>
<dbReference type="Pfam" id="PF01850">
    <property type="entry name" value="PIN"/>
    <property type="match status" value="1"/>
</dbReference>
<keyword evidence="3 6" id="KW-0479">Metal-binding</keyword>
<reference evidence="9" key="1">
    <citation type="submission" date="2018-07" db="EMBL/GenBank/DDBJ databases">
        <title>Streptacidiphilus bronchialis DSM 106435 chromosome.</title>
        <authorList>
            <person name="Batra D."/>
            <person name="Gulvik C.A."/>
        </authorList>
    </citation>
    <scope>NUCLEOTIDE SEQUENCE [LARGE SCALE GENOMIC DNA]</scope>
    <source>
        <strain evidence="9">DSM 106435</strain>
    </source>
</reference>
<evidence type="ECO:0000313" key="8">
    <source>
        <dbReference type="EMBL" id="AXI78452.1"/>
    </source>
</evidence>
<dbReference type="GO" id="GO:0000287">
    <property type="term" value="F:magnesium ion binding"/>
    <property type="evidence" value="ECO:0007669"/>
    <property type="project" value="UniProtKB-UniRule"/>
</dbReference>
<dbReference type="GO" id="GO:0090729">
    <property type="term" value="F:toxin activity"/>
    <property type="evidence" value="ECO:0007669"/>
    <property type="project" value="UniProtKB-KW"/>
</dbReference>
<dbReference type="GO" id="GO:0004540">
    <property type="term" value="F:RNA nuclease activity"/>
    <property type="evidence" value="ECO:0007669"/>
    <property type="project" value="InterPro"/>
</dbReference>
<dbReference type="KEGG" id="stri:C7M71_014445"/>
<feature type="binding site" evidence="6">
    <location>
        <position position="98"/>
    </location>
    <ligand>
        <name>Mg(2+)</name>
        <dbReference type="ChEBI" id="CHEBI:18420"/>
    </ligand>
</feature>
<dbReference type="InterPro" id="IPR002716">
    <property type="entry name" value="PIN_dom"/>
</dbReference>
<keyword evidence="1 6" id="KW-1277">Toxin-antitoxin system</keyword>
<comment type="function">
    <text evidence="6">Toxic component of a toxin-antitoxin (TA) system. An RNase.</text>
</comment>
<evidence type="ECO:0000256" key="2">
    <source>
        <dbReference type="ARBA" id="ARBA00022722"/>
    </source>
</evidence>
<evidence type="ECO:0000256" key="3">
    <source>
        <dbReference type="ARBA" id="ARBA00022723"/>
    </source>
</evidence>
<feature type="binding site" evidence="6">
    <location>
        <position position="5"/>
    </location>
    <ligand>
        <name>Mg(2+)</name>
        <dbReference type="ChEBI" id="CHEBI:18420"/>
    </ligand>
</feature>
<organism evidence="8 9">
    <name type="scientific">Peterkaempfera bronchialis</name>
    <dbReference type="NCBI Taxonomy" id="2126346"/>
    <lineage>
        <taxon>Bacteria</taxon>
        <taxon>Bacillati</taxon>
        <taxon>Actinomycetota</taxon>
        <taxon>Actinomycetes</taxon>
        <taxon>Kitasatosporales</taxon>
        <taxon>Streptomycetaceae</taxon>
        <taxon>Peterkaempfera</taxon>
    </lineage>
</organism>
<sequence>MLIVDTGPLVALLNRNDPDHQRCAELLESHDGELLITPYVLTEACYLVAKYVGPDAEINLVEAVAGGDLAQVEMDQEDLARMSELMRQYRGFPLGITDASVIALAEQCKATSVATLDHRHFRAVTPRHVPALTLLP</sequence>
<dbReference type="OrthoDB" id="32665at2"/>
<dbReference type="InterPro" id="IPR029060">
    <property type="entry name" value="PIN-like_dom_sf"/>
</dbReference>
<feature type="domain" description="PIN" evidence="7">
    <location>
        <begin position="3"/>
        <end position="123"/>
    </location>
</feature>
<accession>A0A345SXJ7</accession>
<keyword evidence="2 6" id="KW-0540">Nuclease</keyword>
<dbReference type="RefSeq" id="WP_111489827.1">
    <property type="nucleotide sequence ID" value="NZ_CP031264.1"/>
</dbReference>
<keyword evidence="4 6" id="KW-0378">Hydrolase</keyword>